<feature type="chain" id="PRO_5018003215" evidence="1">
    <location>
        <begin position="17"/>
        <end position="69"/>
    </location>
</feature>
<accession>A0A3P7JKY3</accession>
<organism evidence="2 3">
    <name type="scientific">Strongylus vulgaris</name>
    <name type="common">Blood worm</name>
    <dbReference type="NCBI Taxonomy" id="40348"/>
    <lineage>
        <taxon>Eukaryota</taxon>
        <taxon>Metazoa</taxon>
        <taxon>Ecdysozoa</taxon>
        <taxon>Nematoda</taxon>
        <taxon>Chromadorea</taxon>
        <taxon>Rhabditida</taxon>
        <taxon>Rhabditina</taxon>
        <taxon>Rhabditomorpha</taxon>
        <taxon>Strongyloidea</taxon>
        <taxon>Strongylidae</taxon>
        <taxon>Strongylus</taxon>
    </lineage>
</organism>
<reference evidence="2 3" key="1">
    <citation type="submission" date="2018-11" db="EMBL/GenBank/DDBJ databases">
        <authorList>
            <consortium name="Pathogen Informatics"/>
        </authorList>
    </citation>
    <scope>NUCLEOTIDE SEQUENCE [LARGE SCALE GENOMIC DNA]</scope>
</reference>
<evidence type="ECO:0000313" key="3">
    <source>
        <dbReference type="Proteomes" id="UP000270094"/>
    </source>
</evidence>
<evidence type="ECO:0000313" key="2">
    <source>
        <dbReference type="EMBL" id="VDM76837.1"/>
    </source>
</evidence>
<protein>
    <submittedName>
        <fullName evidence="2">Uncharacterized protein</fullName>
    </submittedName>
</protein>
<evidence type="ECO:0000256" key="1">
    <source>
        <dbReference type="SAM" id="SignalP"/>
    </source>
</evidence>
<name>A0A3P7JKY3_STRVU</name>
<dbReference type="AlphaFoldDB" id="A0A3P7JKY3"/>
<feature type="signal peptide" evidence="1">
    <location>
        <begin position="1"/>
        <end position="16"/>
    </location>
</feature>
<sequence>MLLAFLFIYAVLVSCAEEDIYHPASDLSDIAPFLPRAILYYCYKFPLRDDGSLQAFDEHKDERGLVFFL</sequence>
<gene>
    <name evidence="2" type="ORF">SVUK_LOCUS11835</name>
</gene>
<dbReference type="EMBL" id="UYYB01097840">
    <property type="protein sequence ID" value="VDM76837.1"/>
    <property type="molecule type" value="Genomic_DNA"/>
</dbReference>
<keyword evidence="1" id="KW-0732">Signal</keyword>
<keyword evidence="3" id="KW-1185">Reference proteome</keyword>
<dbReference type="Proteomes" id="UP000270094">
    <property type="component" value="Unassembled WGS sequence"/>
</dbReference>
<proteinExistence type="predicted"/>